<proteinExistence type="predicted"/>
<reference evidence="2 3" key="1">
    <citation type="journal article" date="2019" name="Int. J. Syst. Evol. Microbiol.">
        <title>The Global Catalogue of Microorganisms (GCM) 10K type strain sequencing project: providing services to taxonomists for standard genome sequencing and annotation.</title>
        <authorList>
            <consortium name="The Broad Institute Genomics Platform"/>
            <consortium name="The Broad Institute Genome Sequencing Center for Infectious Disease"/>
            <person name="Wu L."/>
            <person name="Ma J."/>
        </authorList>
    </citation>
    <scope>NUCLEOTIDE SEQUENCE [LARGE SCALE GENOMIC DNA]</scope>
    <source>
        <strain evidence="2 3">JCM 15481</strain>
    </source>
</reference>
<keyword evidence="1" id="KW-0812">Transmembrane</keyword>
<keyword evidence="3" id="KW-1185">Reference proteome</keyword>
<name>A0ABN2XIE0_9ACTN</name>
<accession>A0ABN2XIE0</accession>
<evidence type="ECO:0000313" key="2">
    <source>
        <dbReference type="EMBL" id="GAA2111674.1"/>
    </source>
</evidence>
<evidence type="ECO:0000313" key="3">
    <source>
        <dbReference type="Proteomes" id="UP001500443"/>
    </source>
</evidence>
<dbReference type="RefSeq" id="WP_344288153.1">
    <property type="nucleotide sequence ID" value="NZ_BAAAPF010000013.1"/>
</dbReference>
<keyword evidence="1" id="KW-0472">Membrane</keyword>
<sequence>MQSLPGADLPHTHPRAVHWIATAAAMAGAIALAALIQPPTVAAGNDGAGGHAGRPAPGPDATAVTYPVDCADTEPEVVRHGSADFDADGRAETVAVVRCRAAAGTPPSGMYVVSAAAKPGQSPSVTETLLDPGEGMSVGEFAVRENEISATLLGYSSPDVPRSKPDKQRKVTWTWENGRFRLTAEPVPGTRV</sequence>
<comment type="caution">
    <text evidence="2">The sequence shown here is derived from an EMBL/GenBank/DDBJ whole genome shotgun (WGS) entry which is preliminary data.</text>
</comment>
<dbReference type="Proteomes" id="UP001500443">
    <property type="component" value="Unassembled WGS sequence"/>
</dbReference>
<organism evidence="2 3">
    <name type="scientific">Streptomyces synnematoformans</name>
    <dbReference type="NCBI Taxonomy" id="415721"/>
    <lineage>
        <taxon>Bacteria</taxon>
        <taxon>Bacillati</taxon>
        <taxon>Actinomycetota</taxon>
        <taxon>Actinomycetes</taxon>
        <taxon>Kitasatosporales</taxon>
        <taxon>Streptomycetaceae</taxon>
        <taxon>Streptomyces</taxon>
    </lineage>
</organism>
<gene>
    <name evidence="2" type="ORF">GCM10009802_09410</name>
</gene>
<evidence type="ECO:0008006" key="4">
    <source>
        <dbReference type="Google" id="ProtNLM"/>
    </source>
</evidence>
<keyword evidence="1" id="KW-1133">Transmembrane helix</keyword>
<evidence type="ECO:0000256" key="1">
    <source>
        <dbReference type="SAM" id="Phobius"/>
    </source>
</evidence>
<dbReference type="EMBL" id="BAAAPF010000013">
    <property type="protein sequence ID" value="GAA2111674.1"/>
    <property type="molecule type" value="Genomic_DNA"/>
</dbReference>
<protein>
    <recommendedName>
        <fullName evidence="4">Secreted protein</fullName>
    </recommendedName>
</protein>
<feature type="transmembrane region" description="Helical" evidence="1">
    <location>
        <begin position="16"/>
        <end position="36"/>
    </location>
</feature>